<accession>A0A917EZ21</accession>
<dbReference type="EMBL" id="BMGP01000005">
    <property type="protein sequence ID" value="GGF33913.1"/>
    <property type="molecule type" value="Genomic_DNA"/>
</dbReference>
<dbReference type="InterPro" id="IPR052352">
    <property type="entry name" value="Sugar_Degrad_Dehydratases"/>
</dbReference>
<reference evidence="10 11" key="1">
    <citation type="journal article" date="2014" name="Int. J. Syst. Evol. Microbiol.">
        <title>Complete genome sequence of Corynebacterium casei LMG S-19264T (=DSM 44701T), isolated from a smear-ripened cheese.</title>
        <authorList>
            <consortium name="US DOE Joint Genome Institute (JGI-PGF)"/>
            <person name="Walter F."/>
            <person name="Albersmeier A."/>
            <person name="Kalinowski J."/>
            <person name="Ruckert C."/>
        </authorList>
    </citation>
    <scope>NUCLEOTIDE SEQUENCE [LARGE SCALE GENOMIC DNA]</scope>
    <source>
        <strain evidence="10 11">CGMCC 1.12976</strain>
    </source>
</reference>
<proteinExistence type="inferred from homology"/>
<dbReference type="SUPFAM" id="SSF143975">
    <property type="entry name" value="IlvD/EDD N-terminal domain-like"/>
    <property type="match status" value="1"/>
</dbReference>
<dbReference type="InterPro" id="IPR000581">
    <property type="entry name" value="ILV_EDD_N"/>
</dbReference>
<gene>
    <name evidence="10" type="ORF">GCM10011399_28860</name>
</gene>
<dbReference type="InterPro" id="IPR037237">
    <property type="entry name" value="IlvD/EDD_N"/>
</dbReference>
<keyword evidence="11" id="KW-1185">Reference proteome</keyword>
<feature type="domain" description="Dihydroxy-acid/6-phosphogluconate dehydratase C-terminal" evidence="9">
    <location>
        <begin position="366"/>
        <end position="561"/>
    </location>
</feature>
<feature type="domain" description="Dihydroxy-acid/6-phosphogluconate dehydratase N-terminal" evidence="8">
    <location>
        <begin position="42"/>
        <end position="354"/>
    </location>
</feature>
<evidence type="ECO:0000313" key="11">
    <source>
        <dbReference type="Proteomes" id="UP000598775"/>
    </source>
</evidence>
<dbReference type="Proteomes" id="UP000598775">
    <property type="component" value="Unassembled WGS sequence"/>
</dbReference>
<evidence type="ECO:0000259" key="8">
    <source>
        <dbReference type="Pfam" id="PF00920"/>
    </source>
</evidence>
<dbReference type="InterPro" id="IPR042096">
    <property type="entry name" value="Dihydro-acid_dehy_C"/>
</dbReference>
<evidence type="ECO:0000256" key="2">
    <source>
        <dbReference type="ARBA" id="ARBA00022714"/>
    </source>
</evidence>
<evidence type="ECO:0000313" key="10">
    <source>
        <dbReference type="EMBL" id="GGF33913.1"/>
    </source>
</evidence>
<dbReference type="GO" id="GO:0009082">
    <property type="term" value="P:branched-chain amino acid biosynthetic process"/>
    <property type="evidence" value="ECO:0007669"/>
    <property type="project" value="UniProtKB-KW"/>
</dbReference>
<dbReference type="SUPFAM" id="SSF52016">
    <property type="entry name" value="LeuD/IlvD-like"/>
    <property type="match status" value="1"/>
</dbReference>
<dbReference type="RefSeq" id="WP_188679364.1">
    <property type="nucleotide sequence ID" value="NZ_BMGP01000005.1"/>
</dbReference>
<keyword evidence="4" id="KW-0408">Iron</keyword>
<dbReference type="InterPro" id="IPR056740">
    <property type="entry name" value="ILV_EDD_C"/>
</dbReference>
<keyword evidence="5" id="KW-0411">Iron-sulfur</keyword>
<keyword evidence="3" id="KW-0479">Metal-binding</keyword>
<dbReference type="PANTHER" id="PTHR43183">
    <property type="entry name" value="HYPOTHETICAL DIHYDROXYACID DEHYDRATASE (EUROFUNG)-RELATED"/>
    <property type="match status" value="1"/>
</dbReference>
<sequence>MTEDNDNLDLRSQKWTEMTGIPGFLQRAHLKSMGLRETDYQRPIIGICNNTSDFNRCHTHFDGMVAAVKETILRAGGLPRVFNTMTMGADNTRPMGISFMHRNLLAMEIEQTAITYSMDGLVLLGACDETIPAMLMAAASLDLPAIVLPGGPSFTGYWRGKDVGSGSDMHQAFDAVHRGELDECALTCLESSLERTAGHCTTMGTASTMTTIAEALGMAPAGSSAIPAVDSRRLAMSRDVGEHIMRLVRDDTRPSQIMTAEAFDNAIRALATVDGSSNAVLHLLAIAGRTEVDLKLDRFDELSVDTPVLLNLKPSGKYYMNDFFNAGGVPALLNALGPLIHRDVLTVTGQTMGEAISDAEIEDDRVIGTLENPVAQPQGFAVVRGNIAPDGAIIRTGVATPDLLVHRGRAVVFESNEELQANLYDPEFDIRKDDVIVLRGQGPRGAVGMPEYGRIPVPEKLLRLGVTDMLRVSDNRMGGTVKATAVLHVAPESAVGGPLGLVRSGDIINLDINLRRIDVEVSDAELEIRRAELPPRKPAKLPERGFARLYATNVTQANAGCDFDFLSRAHETIHQLDAEITQ</sequence>
<evidence type="ECO:0000256" key="6">
    <source>
        <dbReference type="ARBA" id="ARBA00023239"/>
    </source>
</evidence>
<keyword evidence="7" id="KW-0100">Branched-chain amino acid biosynthesis</keyword>
<organism evidence="10 11">
    <name type="scientific">Subtercola lobariae</name>
    <dbReference type="NCBI Taxonomy" id="1588641"/>
    <lineage>
        <taxon>Bacteria</taxon>
        <taxon>Bacillati</taxon>
        <taxon>Actinomycetota</taxon>
        <taxon>Actinomycetes</taxon>
        <taxon>Micrococcales</taxon>
        <taxon>Microbacteriaceae</taxon>
        <taxon>Subtercola</taxon>
    </lineage>
</organism>
<evidence type="ECO:0000259" key="9">
    <source>
        <dbReference type="Pfam" id="PF24877"/>
    </source>
</evidence>
<dbReference type="GO" id="GO:0046872">
    <property type="term" value="F:metal ion binding"/>
    <property type="evidence" value="ECO:0007669"/>
    <property type="project" value="UniProtKB-KW"/>
</dbReference>
<comment type="similarity">
    <text evidence="1">Belongs to the IlvD/Edd family.</text>
</comment>
<evidence type="ECO:0000256" key="3">
    <source>
        <dbReference type="ARBA" id="ARBA00022723"/>
    </source>
</evidence>
<protein>
    <submittedName>
        <fullName evidence="10">Dihydroxy-acid dehydratase</fullName>
    </submittedName>
</protein>
<dbReference type="AlphaFoldDB" id="A0A917EZ21"/>
<evidence type="ECO:0000256" key="1">
    <source>
        <dbReference type="ARBA" id="ARBA00006486"/>
    </source>
</evidence>
<evidence type="ECO:0000256" key="5">
    <source>
        <dbReference type="ARBA" id="ARBA00023014"/>
    </source>
</evidence>
<dbReference type="GO" id="GO:0051537">
    <property type="term" value="F:2 iron, 2 sulfur cluster binding"/>
    <property type="evidence" value="ECO:0007669"/>
    <property type="project" value="UniProtKB-KW"/>
</dbReference>
<dbReference type="Pfam" id="PF00920">
    <property type="entry name" value="ILVD_EDD_N"/>
    <property type="match status" value="1"/>
</dbReference>
<keyword evidence="6" id="KW-0456">Lyase</keyword>
<keyword evidence="7" id="KW-0028">Amino-acid biosynthesis</keyword>
<comment type="caution">
    <text evidence="10">The sequence shown here is derived from an EMBL/GenBank/DDBJ whole genome shotgun (WGS) entry which is preliminary data.</text>
</comment>
<keyword evidence="2" id="KW-0001">2Fe-2S</keyword>
<dbReference type="Pfam" id="PF24877">
    <property type="entry name" value="ILV_EDD_C"/>
    <property type="match status" value="1"/>
</dbReference>
<evidence type="ECO:0000256" key="4">
    <source>
        <dbReference type="ARBA" id="ARBA00023004"/>
    </source>
</evidence>
<dbReference type="Gene3D" id="3.50.30.80">
    <property type="entry name" value="IlvD/EDD C-terminal domain-like"/>
    <property type="match status" value="1"/>
</dbReference>
<name>A0A917EZ21_9MICO</name>
<evidence type="ECO:0000256" key="7">
    <source>
        <dbReference type="ARBA" id="ARBA00023304"/>
    </source>
</evidence>
<dbReference type="PANTHER" id="PTHR43183:SF1">
    <property type="entry name" value="HYPOTHETICAL DIHYDROXY-ACID DEHYDRATASE (EUROFUNG)-RELATED"/>
    <property type="match status" value="1"/>
</dbReference>
<dbReference type="GO" id="GO:0016829">
    <property type="term" value="F:lyase activity"/>
    <property type="evidence" value="ECO:0007669"/>
    <property type="project" value="UniProtKB-KW"/>
</dbReference>
<dbReference type="NCBIfam" id="NF004784">
    <property type="entry name" value="PRK06131.1"/>
    <property type="match status" value="1"/>
</dbReference>